<name>A0A1T4LK51_9BACT</name>
<evidence type="ECO:0000313" key="4">
    <source>
        <dbReference type="EMBL" id="SJZ54927.1"/>
    </source>
</evidence>
<evidence type="ECO:0000259" key="2">
    <source>
        <dbReference type="Pfam" id="PF04773"/>
    </source>
</evidence>
<evidence type="ECO:0000259" key="3">
    <source>
        <dbReference type="Pfam" id="PF16344"/>
    </source>
</evidence>
<dbReference type="RefSeq" id="WP_078830463.1">
    <property type="nucleotide sequence ID" value="NZ_FUWH01000002.1"/>
</dbReference>
<proteinExistence type="predicted"/>
<dbReference type="GO" id="GO:0016989">
    <property type="term" value="F:sigma factor antagonist activity"/>
    <property type="evidence" value="ECO:0007669"/>
    <property type="project" value="TreeGrafter"/>
</dbReference>
<dbReference type="PANTHER" id="PTHR30273:SF2">
    <property type="entry name" value="PROTEIN FECR"/>
    <property type="match status" value="1"/>
</dbReference>
<dbReference type="Gene3D" id="2.60.120.1440">
    <property type="match status" value="1"/>
</dbReference>
<feature type="domain" description="FecR protein" evidence="2">
    <location>
        <begin position="187"/>
        <end position="282"/>
    </location>
</feature>
<dbReference type="PANTHER" id="PTHR30273">
    <property type="entry name" value="PERIPLASMIC SIGNAL SENSOR AND SIGMA FACTOR ACTIVATOR FECR-RELATED"/>
    <property type="match status" value="1"/>
</dbReference>
<gene>
    <name evidence="4" type="ORF">SAMN04488132_102532</name>
</gene>
<keyword evidence="1" id="KW-1133">Transmembrane helix</keyword>
<keyword evidence="1" id="KW-0472">Membrane</keyword>
<keyword evidence="1" id="KW-0812">Transmembrane</keyword>
<evidence type="ECO:0000313" key="5">
    <source>
        <dbReference type="Proteomes" id="UP000190888"/>
    </source>
</evidence>
<reference evidence="4 5" key="1">
    <citation type="submission" date="2017-02" db="EMBL/GenBank/DDBJ databases">
        <authorList>
            <person name="Peterson S.W."/>
        </authorList>
    </citation>
    <scope>NUCLEOTIDE SEQUENCE [LARGE SCALE GENOMIC DNA]</scope>
    <source>
        <strain evidence="4 5">DSM 22335</strain>
    </source>
</reference>
<protein>
    <submittedName>
        <fullName evidence="4">FecR protein</fullName>
    </submittedName>
</protein>
<dbReference type="Pfam" id="PF16344">
    <property type="entry name" value="FecR_C"/>
    <property type="match status" value="1"/>
</dbReference>
<dbReference type="InterPro" id="IPR006860">
    <property type="entry name" value="FecR"/>
</dbReference>
<dbReference type="STRING" id="413434.SAMN04488132_102532"/>
<sequence length="394" mass="43828">MHVDEKRLPLLFREYLSQNLSEENRRTFLHLAALPQHEQALKDLIDEEIARLELDASFPGRSLTAEEADLIFERIISHHHPAPVAELRQKRRWFVWAAAAAVILVVSGLGYFRQTPVIPASRPIVITDVAPAVPGAVLTLGDGSRVLLDSQHNGNILTQGNANIIKENGRVIYSAGSNSAAAVVYNTLTTPRGFQYNLTLPDGTKVWLNAASSITYPTSFTGSKRIVSVTGEPYFEVMPDHSHPFIVQYGSKSVEVTGTHFNVNAYDEEEDSRVTLLEGSVKVYNGTTGHVLTPGQQAVLSKTGNGVRVLSDVDTAQVMAWKNGHFDFREADLKTIMRQLMRWYDVEVVYQGQIPARYFTADISRNKNLSGVLQVLALNKIHFRIENKQIIVTP</sequence>
<organism evidence="4 5">
    <name type="scientific">Sediminibacterium ginsengisoli</name>
    <dbReference type="NCBI Taxonomy" id="413434"/>
    <lineage>
        <taxon>Bacteria</taxon>
        <taxon>Pseudomonadati</taxon>
        <taxon>Bacteroidota</taxon>
        <taxon>Chitinophagia</taxon>
        <taxon>Chitinophagales</taxon>
        <taxon>Chitinophagaceae</taxon>
        <taxon>Sediminibacterium</taxon>
    </lineage>
</organism>
<accession>A0A1T4LK51</accession>
<dbReference type="Pfam" id="PF04773">
    <property type="entry name" value="FecR"/>
    <property type="match status" value="1"/>
</dbReference>
<feature type="transmembrane region" description="Helical" evidence="1">
    <location>
        <begin position="93"/>
        <end position="112"/>
    </location>
</feature>
<keyword evidence="5" id="KW-1185">Reference proteome</keyword>
<dbReference type="InterPro" id="IPR012373">
    <property type="entry name" value="Ferrdict_sens_TM"/>
</dbReference>
<dbReference type="EMBL" id="FUWH01000002">
    <property type="protein sequence ID" value="SJZ54927.1"/>
    <property type="molecule type" value="Genomic_DNA"/>
</dbReference>
<dbReference type="Gene3D" id="3.55.50.30">
    <property type="match status" value="1"/>
</dbReference>
<dbReference type="InterPro" id="IPR032508">
    <property type="entry name" value="FecR_C"/>
</dbReference>
<evidence type="ECO:0000256" key="1">
    <source>
        <dbReference type="SAM" id="Phobius"/>
    </source>
</evidence>
<dbReference type="Proteomes" id="UP000190888">
    <property type="component" value="Unassembled WGS sequence"/>
</dbReference>
<dbReference type="AlphaFoldDB" id="A0A1T4LK51"/>
<dbReference type="OrthoDB" id="646755at2"/>
<feature type="domain" description="Protein FecR C-terminal" evidence="3">
    <location>
        <begin position="326"/>
        <end position="392"/>
    </location>
</feature>